<evidence type="ECO:0000313" key="2">
    <source>
        <dbReference type="Proteomes" id="UP000254794"/>
    </source>
</evidence>
<accession>A0A378JJT6</accession>
<evidence type="ECO:0000313" key="1">
    <source>
        <dbReference type="EMBL" id="STX50958.1"/>
    </source>
</evidence>
<protein>
    <recommendedName>
        <fullName evidence="3">HTH cro/C1-type domain-containing protein</fullName>
    </recommendedName>
</protein>
<reference evidence="1 2" key="1">
    <citation type="submission" date="2018-06" db="EMBL/GenBank/DDBJ databases">
        <authorList>
            <consortium name="Pathogen Informatics"/>
            <person name="Doyle S."/>
        </authorList>
    </citation>
    <scope>NUCLEOTIDE SEQUENCE [LARGE SCALE GENOMIC DNA]</scope>
    <source>
        <strain evidence="1 2">NCTC13316</strain>
    </source>
</reference>
<name>A0A378JJT6_9GAMM</name>
<dbReference type="GO" id="GO:0003677">
    <property type="term" value="F:DNA binding"/>
    <property type="evidence" value="ECO:0007669"/>
    <property type="project" value="InterPro"/>
</dbReference>
<organism evidence="1 2">
    <name type="scientific">Legionella busanensis</name>
    <dbReference type="NCBI Taxonomy" id="190655"/>
    <lineage>
        <taxon>Bacteria</taxon>
        <taxon>Pseudomonadati</taxon>
        <taxon>Pseudomonadota</taxon>
        <taxon>Gammaproteobacteria</taxon>
        <taxon>Legionellales</taxon>
        <taxon>Legionellaceae</taxon>
        <taxon>Legionella</taxon>
    </lineage>
</organism>
<proteinExistence type="predicted"/>
<dbReference type="InterPro" id="IPR010982">
    <property type="entry name" value="Lambda_DNA-bd_dom_sf"/>
</dbReference>
<sequence length="79" mass="9039">MGSLVKLLTSTDQTVQYKKEAQKYLIEFILFQGNYDLIALAELLDVSPFYLNQVASGKATFEEEVANKLFKWFLVIISD</sequence>
<dbReference type="OrthoDB" id="5638807at2"/>
<dbReference type="Proteomes" id="UP000254794">
    <property type="component" value="Unassembled WGS sequence"/>
</dbReference>
<evidence type="ECO:0008006" key="3">
    <source>
        <dbReference type="Google" id="ProtNLM"/>
    </source>
</evidence>
<gene>
    <name evidence="1" type="ORF">NCTC13316_01047</name>
</gene>
<dbReference type="EMBL" id="UGOD01000001">
    <property type="protein sequence ID" value="STX50958.1"/>
    <property type="molecule type" value="Genomic_DNA"/>
</dbReference>
<dbReference type="AlphaFoldDB" id="A0A378JJT6"/>
<dbReference type="SUPFAM" id="SSF47413">
    <property type="entry name" value="lambda repressor-like DNA-binding domains"/>
    <property type="match status" value="1"/>
</dbReference>
<dbReference type="RefSeq" id="WP_115330627.1">
    <property type="nucleotide sequence ID" value="NZ_CAAAHP010000001.1"/>
</dbReference>
<keyword evidence="2" id="KW-1185">Reference proteome</keyword>